<gene>
    <name evidence="2" type="ORF">MSMAW_3013</name>
</gene>
<keyword evidence="1" id="KW-0472">Membrane</keyword>
<dbReference type="EMBL" id="CP009509">
    <property type="protein sequence ID" value="AKB42004.1"/>
    <property type="molecule type" value="Genomic_DNA"/>
</dbReference>
<dbReference type="AlphaFoldDB" id="A0A0E3Q1M2"/>
<feature type="transmembrane region" description="Helical" evidence="1">
    <location>
        <begin position="38"/>
        <end position="65"/>
    </location>
</feature>
<organism evidence="2 3">
    <name type="scientific">Methanosarcina mazei WWM610</name>
    <dbReference type="NCBI Taxonomy" id="1434117"/>
    <lineage>
        <taxon>Archaea</taxon>
        <taxon>Methanobacteriati</taxon>
        <taxon>Methanobacteriota</taxon>
        <taxon>Stenosarchaea group</taxon>
        <taxon>Methanomicrobia</taxon>
        <taxon>Methanosarcinales</taxon>
        <taxon>Methanosarcinaceae</taxon>
        <taxon>Methanosarcina</taxon>
    </lineage>
</organism>
<keyword evidence="1" id="KW-0812">Transmembrane</keyword>
<reference evidence="2 3" key="1">
    <citation type="submission" date="2014-07" db="EMBL/GenBank/DDBJ databases">
        <title>Methanogenic archaea and the global carbon cycle.</title>
        <authorList>
            <person name="Henriksen J.R."/>
            <person name="Luke J."/>
            <person name="Reinhart S."/>
            <person name="Benedict M.N."/>
            <person name="Youngblut N.D."/>
            <person name="Metcalf M.E."/>
            <person name="Whitaker R.J."/>
            <person name="Metcalf W.W."/>
        </authorList>
    </citation>
    <scope>NUCLEOTIDE SEQUENCE [LARGE SCALE GENOMIC DNA]</scope>
    <source>
        <strain evidence="2 3">WWM610</strain>
    </source>
</reference>
<sequence>MFCLENSLLFVSIFDVFLIFSLLRIFNIFFYYEPFTSFSLFPVIILLTYSPYLFPLLIHLIILAFEALNTA</sequence>
<dbReference type="Proteomes" id="UP000033058">
    <property type="component" value="Chromosome"/>
</dbReference>
<dbReference type="HOGENOM" id="CLU_2730422_0_0_2"/>
<name>A0A0E3Q1M2_METMZ</name>
<keyword evidence="1" id="KW-1133">Transmembrane helix</keyword>
<evidence type="ECO:0000256" key="1">
    <source>
        <dbReference type="SAM" id="Phobius"/>
    </source>
</evidence>
<accession>A0A0E3Q1M2</accession>
<evidence type="ECO:0000313" key="3">
    <source>
        <dbReference type="Proteomes" id="UP000033058"/>
    </source>
</evidence>
<evidence type="ECO:0000313" key="2">
    <source>
        <dbReference type="EMBL" id="AKB42004.1"/>
    </source>
</evidence>
<proteinExistence type="predicted"/>
<feature type="transmembrane region" description="Helical" evidence="1">
    <location>
        <begin position="7"/>
        <end position="32"/>
    </location>
</feature>
<protein>
    <submittedName>
        <fullName evidence="2">Uncharacterized protein</fullName>
    </submittedName>
</protein>